<comment type="similarity">
    <text evidence="1">Belongs to the GerABKA family.</text>
</comment>
<keyword evidence="2 3" id="KW-0472">Membrane</keyword>
<name>A0A9D2B7D3_9FIRM</name>
<dbReference type="PANTHER" id="PTHR22550">
    <property type="entry name" value="SPORE GERMINATION PROTEIN"/>
    <property type="match status" value="1"/>
</dbReference>
<evidence type="ECO:0000256" key="1">
    <source>
        <dbReference type="ARBA" id="ARBA00005278"/>
    </source>
</evidence>
<sequence length="387" mass="41958">LLVDGVDLAEVFGIQGFAGRSVEEPAGESNMRGSREGFVERLRPNFSLVRRRLKTPDLIFEMVTLGTKSRTDGALVYLKDTVSPELLRQIRQRLARVQMDVVLETGYLQPFLERRPLSLFSGVGVTERPDTLCAKVAEGRVGLLLDGTPYALVMPYLFGENFQSLDDYSHRPYFATLIRWLKYGSFLLTVLLPGLYVAVGSFHPELLPPTLLMDLVVSQETTPFPLALEALFTFFIYEIVREAGLRMPRSVGHAVSIVGGLVIGDAAVSAGLIGAPMVIVVAITAISAFVAPALYEPVTVLRFAFLLTGGLLGVFGVTLGFCAVVVNLCAVNPFGVPAASPAAPLSPYALRDVGVRWGWRLLSRQDLRVQDLAGSDLRSEGGTADGN</sequence>
<dbReference type="InterPro" id="IPR004995">
    <property type="entry name" value="Spore_Ger"/>
</dbReference>
<dbReference type="AlphaFoldDB" id="A0A9D2B7D3"/>
<protein>
    <submittedName>
        <fullName evidence="4">Spore germination protein</fullName>
    </submittedName>
</protein>
<proteinExistence type="inferred from homology"/>
<feature type="transmembrane region" description="Helical" evidence="3">
    <location>
        <begin position="303"/>
        <end position="326"/>
    </location>
</feature>
<feature type="transmembrane region" description="Helical" evidence="3">
    <location>
        <begin position="278"/>
        <end position="296"/>
    </location>
</feature>
<evidence type="ECO:0000256" key="2">
    <source>
        <dbReference type="ARBA" id="ARBA00023136"/>
    </source>
</evidence>
<feature type="transmembrane region" description="Helical" evidence="3">
    <location>
        <begin position="222"/>
        <end position="240"/>
    </location>
</feature>
<keyword evidence="3" id="KW-0812">Transmembrane</keyword>
<dbReference type="InterPro" id="IPR050768">
    <property type="entry name" value="UPF0353/GerABKA_families"/>
</dbReference>
<comment type="caution">
    <text evidence="4">The sequence shown here is derived from an EMBL/GenBank/DDBJ whole genome shotgun (WGS) entry which is preliminary data.</text>
</comment>
<evidence type="ECO:0000256" key="3">
    <source>
        <dbReference type="SAM" id="Phobius"/>
    </source>
</evidence>
<organism evidence="4 5">
    <name type="scientific">Candidatus Anaerotruncus excrementipullorum</name>
    <dbReference type="NCBI Taxonomy" id="2838465"/>
    <lineage>
        <taxon>Bacteria</taxon>
        <taxon>Bacillati</taxon>
        <taxon>Bacillota</taxon>
        <taxon>Clostridia</taxon>
        <taxon>Eubacteriales</taxon>
        <taxon>Oscillospiraceae</taxon>
        <taxon>Anaerotruncus</taxon>
    </lineage>
</organism>
<dbReference type="PANTHER" id="PTHR22550:SF5">
    <property type="entry name" value="LEUCINE ZIPPER PROTEIN 4"/>
    <property type="match status" value="1"/>
</dbReference>
<evidence type="ECO:0000313" key="4">
    <source>
        <dbReference type="EMBL" id="HIX64979.1"/>
    </source>
</evidence>
<gene>
    <name evidence="4" type="ORF">H9736_01885</name>
</gene>
<reference evidence="4" key="2">
    <citation type="submission" date="2021-04" db="EMBL/GenBank/DDBJ databases">
        <authorList>
            <person name="Gilroy R."/>
        </authorList>
    </citation>
    <scope>NUCLEOTIDE SEQUENCE</scope>
    <source>
        <strain evidence="4">CHK188-5543</strain>
    </source>
</reference>
<dbReference type="EMBL" id="DXES01000037">
    <property type="protein sequence ID" value="HIX64979.1"/>
    <property type="molecule type" value="Genomic_DNA"/>
</dbReference>
<evidence type="ECO:0000313" key="5">
    <source>
        <dbReference type="Proteomes" id="UP000886800"/>
    </source>
</evidence>
<keyword evidence="3" id="KW-1133">Transmembrane helix</keyword>
<reference evidence="4" key="1">
    <citation type="journal article" date="2021" name="PeerJ">
        <title>Extensive microbial diversity within the chicken gut microbiome revealed by metagenomics and culture.</title>
        <authorList>
            <person name="Gilroy R."/>
            <person name="Ravi A."/>
            <person name="Getino M."/>
            <person name="Pursley I."/>
            <person name="Horton D.L."/>
            <person name="Alikhan N.F."/>
            <person name="Baker D."/>
            <person name="Gharbi K."/>
            <person name="Hall N."/>
            <person name="Watson M."/>
            <person name="Adriaenssens E.M."/>
            <person name="Foster-Nyarko E."/>
            <person name="Jarju S."/>
            <person name="Secka A."/>
            <person name="Antonio M."/>
            <person name="Oren A."/>
            <person name="Chaudhuri R.R."/>
            <person name="La Ragione R."/>
            <person name="Hildebrand F."/>
            <person name="Pallen M.J."/>
        </authorList>
    </citation>
    <scope>NUCLEOTIDE SEQUENCE</scope>
    <source>
        <strain evidence="4">CHK188-5543</strain>
    </source>
</reference>
<dbReference type="GO" id="GO:0016020">
    <property type="term" value="C:membrane"/>
    <property type="evidence" value="ECO:0007669"/>
    <property type="project" value="InterPro"/>
</dbReference>
<dbReference type="Pfam" id="PF03323">
    <property type="entry name" value="GerA"/>
    <property type="match status" value="1"/>
</dbReference>
<feature type="transmembrane region" description="Helical" evidence="3">
    <location>
        <begin position="180"/>
        <end position="202"/>
    </location>
</feature>
<feature type="non-terminal residue" evidence="4">
    <location>
        <position position="1"/>
    </location>
</feature>
<dbReference type="Proteomes" id="UP000886800">
    <property type="component" value="Unassembled WGS sequence"/>
</dbReference>
<accession>A0A9D2B7D3</accession>
<dbReference type="GO" id="GO:0009847">
    <property type="term" value="P:spore germination"/>
    <property type="evidence" value="ECO:0007669"/>
    <property type="project" value="InterPro"/>
</dbReference>